<keyword evidence="3 5" id="KW-1015">Disulfide bond</keyword>
<feature type="domain" description="DSBA-like thioredoxin" evidence="8">
    <location>
        <begin position="101"/>
        <end position="199"/>
    </location>
</feature>
<proteinExistence type="inferred from homology"/>
<protein>
    <recommendedName>
        <fullName evidence="5">Thiol:disulfide interchange protein</fullName>
    </recommendedName>
</protein>
<evidence type="ECO:0000256" key="7">
    <source>
        <dbReference type="SAM" id="SignalP"/>
    </source>
</evidence>
<evidence type="ECO:0000313" key="9">
    <source>
        <dbReference type="EMBL" id="AKA23894.1"/>
    </source>
</evidence>
<evidence type="ECO:0000256" key="1">
    <source>
        <dbReference type="ARBA" id="ARBA00005791"/>
    </source>
</evidence>
<dbReference type="RefSeq" id="WP_045882446.1">
    <property type="nucleotide sequence ID" value="NZ_CP011110.1"/>
</dbReference>
<evidence type="ECO:0000256" key="6">
    <source>
        <dbReference type="PIRSR" id="PIRSR001488-1"/>
    </source>
</evidence>
<sequence>MRHSILNIALAASCLFGLAGQGAVAAVDASQYVELKDAVPQVVPGKIEVLELFSYGCGHCYNLEASINPWAAQLADDVNFVKLPAMFGGIWDIYGQLYLTLVTMDAKPEAHHAVFEAIHGGNRLKTPEAMAELLAGQGIEPAKFLATYNSFAVQAKVADAKKRTAAYQVTGVPSLVVDGRYRFGMTAEGAKGLFAVAEQLIAQVRAAQ</sequence>
<organism evidence="9 10">
    <name type="scientific">Pseudomonas chlororaphis</name>
    <dbReference type="NCBI Taxonomy" id="587753"/>
    <lineage>
        <taxon>Bacteria</taxon>
        <taxon>Pseudomonadati</taxon>
        <taxon>Pseudomonadota</taxon>
        <taxon>Gammaproteobacteria</taxon>
        <taxon>Pseudomonadales</taxon>
        <taxon>Pseudomonadaceae</taxon>
        <taxon>Pseudomonas</taxon>
    </lineage>
</organism>
<dbReference type="PATRIC" id="fig|587753.10.peg.2437"/>
<accession>A0A0D5XYV7</accession>
<dbReference type="InterPro" id="IPR023205">
    <property type="entry name" value="DsbA/DsbL"/>
</dbReference>
<comment type="subcellular location">
    <subcellularLocation>
        <location evidence="5">Periplasm</location>
    </subcellularLocation>
</comment>
<dbReference type="CDD" id="cd03019">
    <property type="entry name" value="DsbA_DsbA"/>
    <property type="match status" value="1"/>
</dbReference>
<reference evidence="9 10" key="1">
    <citation type="journal article" date="2015" name="Mol. Plant Microbe Interact.">
        <title>Comparative Genomic Analysis of Pseudomonas chlororaphis PCL1606 Reveals New Insight into Antifungal Compounds Involved in Biocontrol.</title>
        <authorList>
            <person name="Calderon C.E."/>
            <person name="Ramos C."/>
            <person name="de Vicente A."/>
            <person name="Cazorla F.M."/>
        </authorList>
    </citation>
    <scope>NUCLEOTIDE SEQUENCE [LARGE SCALE GENOMIC DNA]</scope>
    <source>
        <strain evidence="9 10">PCL1606</strain>
    </source>
</reference>
<feature type="disulfide bond" description="Redox-active" evidence="6">
    <location>
        <begin position="57"/>
        <end position="60"/>
    </location>
</feature>
<dbReference type="InterPro" id="IPR036249">
    <property type="entry name" value="Thioredoxin-like_sf"/>
</dbReference>
<evidence type="ECO:0000259" key="8">
    <source>
        <dbReference type="Pfam" id="PF01323"/>
    </source>
</evidence>
<evidence type="ECO:0000313" key="10">
    <source>
        <dbReference type="Proteomes" id="UP000032748"/>
    </source>
</evidence>
<feature type="chain" id="PRO_5002299646" description="Thiol:disulfide interchange protein" evidence="7">
    <location>
        <begin position="26"/>
        <end position="208"/>
    </location>
</feature>
<evidence type="ECO:0000256" key="2">
    <source>
        <dbReference type="ARBA" id="ARBA00022729"/>
    </source>
</evidence>
<dbReference type="PIRSF" id="PIRSF001488">
    <property type="entry name" value="Tdi_protein"/>
    <property type="match status" value="1"/>
</dbReference>
<dbReference type="GO" id="GO:0016491">
    <property type="term" value="F:oxidoreductase activity"/>
    <property type="evidence" value="ECO:0007669"/>
    <property type="project" value="InterPro"/>
</dbReference>
<dbReference type="KEGG" id="pcz:PCL1606_24410"/>
<dbReference type="PANTHER" id="PTHR35891">
    <property type="entry name" value="THIOL:DISULFIDE INTERCHANGE PROTEIN DSBA"/>
    <property type="match status" value="1"/>
</dbReference>
<keyword evidence="5" id="KW-0574">Periplasm</keyword>
<dbReference type="InterPro" id="IPR017937">
    <property type="entry name" value="Thioredoxin_CS"/>
</dbReference>
<evidence type="ECO:0000256" key="3">
    <source>
        <dbReference type="ARBA" id="ARBA00023157"/>
    </source>
</evidence>
<name>A0A0D5XYV7_9PSED</name>
<feature type="signal peptide" evidence="7">
    <location>
        <begin position="1"/>
        <end position="25"/>
    </location>
</feature>
<dbReference type="EMBL" id="CP011110">
    <property type="protein sequence ID" value="AKA23894.1"/>
    <property type="molecule type" value="Genomic_DNA"/>
</dbReference>
<dbReference type="OrthoDB" id="9784896at2"/>
<dbReference type="Pfam" id="PF01323">
    <property type="entry name" value="DSBA"/>
    <property type="match status" value="1"/>
</dbReference>
<dbReference type="PROSITE" id="PS00194">
    <property type="entry name" value="THIOREDOXIN_1"/>
    <property type="match status" value="1"/>
</dbReference>
<dbReference type="InterPro" id="IPR050824">
    <property type="entry name" value="Thiol_disulfide_DsbA"/>
</dbReference>
<evidence type="ECO:0000256" key="5">
    <source>
        <dbReference type="PIRNR" id="PIRNR001488"/>
    </source>
</evidence>
<comment type="similarity">
    <text evidence="1">Belongs to the thioredoxin family. DsbA subfamily.</text>
</comment>
<gene>
    <name evidence="9" type="ORF">PCL1606_24410</name>
</gene>
<dbReference type="PANTHER" id="PTHR35891:SF2">
    <property type="entry name" value="THIOL:DISULFIDE INTERCHANGE PROTEIN DSBA"/>
    <property type="match status" value="1"/>
</dbReference>
<evidence type="ECO:0000256" key="4">
    <source>
        <dbReference type="ARBA" id="ARBA00023284"/>
    </source>
</evidence>
<dbReference type="Gene3D" id="3.40.30.10">
    <property type="entry name" value="Glutaredoxin"/>
    <property type="match status" value="1"/>
</dbReference>
<keyword evidence="2 7" id="KW-0732">Signal</keyword>
<keyword evidence="4" id="KW-0676">Redox-active center</keyword>
<dbReference type="AlphaFoldDB" id="A0A0D5XYV7"/>
<dbReference type="GO" id="GO:0042597">
    <property type="term" value="C:periplasmic space"/>
    <property type="evidence" value="ECO:0007669"/>
    <property type="project" value="UniProtKB-SubCell"/>
</dbReference>
<dbReference type="InterPro" id="IPR001853">
    <property type="entry name" value="DSBA-like_thioredoxin_dom"/>
</dbReference>
<dbReference type="SUPFAM" id="SSF52833">
    <property type="entry name" value="Thioredoxin-like"/>
    <property type="match status" value="1"/>
</dbReference>
<dbReference type="Proteomes" id="UP000032748">
    <property type="component" value="Chromosome"/>
</dbReference>